<dbReference type="EMBL" id="JACVVK020000129">
    <property type="protein sequence ID" value="KAK7490250.1"/>
    <property type="molecule type" value="Genomic_DNA"/>
</dbReference>
<reference evidence="1 2" key="1">
    <citation type="journal article" date="2023" name="Sci. Data">
        <title>Genome assembly of the Korean intertidal mud-creeper Batillaria attramentaria.</title>
        <authorList>
            <person name="Patra A.K."/>
            <person name="Ho P.T."/>
            <person name="Jun S."/>
            <person name="Lee S.J."/>
            <person name="Kim Y."/>
            <person name="Won Y.J."/>
        </authorList>
    </citation>
    <scope>NUCLEOTIDE SEQUENCE [LARGE SCALE GENOMIC DNA]</scope>
    <source>
        <strain evidence="1">Wonlab-2016</strain>
    </source>
</reference>
<comment type="caution">
    <text evidence="1">The sequence shown here is derived from an EMBL/GenBank/DDBJ whole genome shotgun (WGS) entry which is preliminary data.</text>
</comment>
<dbReference type="Proteomes" id="UP001519460">
    <property type="component" value="Unassembled WGS sequence"/>
</dbReference>
<dbReference type="AlphaFoldDB" id="A0ABD0KSU6"/>
<protein>
    <submittedName>
        <fullName evidence="1">Uncharacterized protein</fullName>
    </submittedName>
</protein>
<evidence type="ECO:0000313" key="1">
    <source>
        <dbReference type="EMBL" id="KAK7490250.1"/>
    </source>
</evidence>
<name>A0ABD0KSU6_9CAEN</name>
<keyword evidence="2" id="KW-1185">Reference proteome</keyword>
<proteinExistence type="predicted"/>
<organism evidence="1 2">
    <name type="scientific">Batillaria attramentaria</name>
    <dbReference type="NCBI Taxonomy" id="370345"/>
    <lineage>
        <taxon>Eukaryota</taxon>
        <taxon>Metazoa</taxon>
        <taxon>Spiralia</taxon>
        <taxon>Lophotrochozoa</taxon>
        <taxon>Mollusca</taxon>
        <taxon>Gastropoda</taxon>
        <taxon>Caenogastropoda</taxon>
        <taxon>Sorbeoconcha</taxon>
        <taxon>Cerithioidea</taxon>
        <taxon>Batillariidae</taxon>
        <taxon>Batillaria</taxon>
    </lineage>
</organism>
<evidence type="ECO:0000313" key="2">
    <source>
        <dbReference type="Proteomes" id="UP001519460"/>
    </source>
</evidence>
<accession>A0ABD0KSU6</accession>
<gene>
    <name evidence="1" type="ORF">BaRGS_00018595</name>
</gene>
<sequence length="143" mass="15786">MGIYWTKYGVSSGDLAREQMAGPGSQVVCVSHGTMASTVGGYAGPAFYQYSHLQSSPTGWVCFITLRFYGRPFGQNQALSLSLSRSAKVCHPTFVAWSNEKARKTQSASQSIGRLQKKPFVFVFLHRTVTGHSRDSRERDSLN</sequence>